<name>A0AB73YRA1_MYCTX</name>
<comment type="caution">
    <text evidence="1">The sequence shown here is derived from an EMBL/GenBank/DDBJ whole genome shotgun (WGS) entry which is preliminary data.</text>
</comment>
<organism evidence="1 2">
    <name type="scientific">Mycobacterium tuberculosis</name>
    <dbReference type="NCBI Taxonomy" id="1773"/>
    <lineage>
        <taxon>Bacteria</taxon>
        <taxon>Bacillati</taxon>
        <taxon>Actinomycetota</taxon>
        <taxon>Actinomycetes</taxon>
        <taxon>Mycobacteriales</taxon>
        <taxon>Mycobacteriaceae</taxon>
        <taxon>Mycobacterium</taxon>
        <taxon>Mycobacterium tuberculosis complex</taxon>
    </lineage>
</organism>
<sequence length="47" mass="5313">MRHFLRLTFAGRFEGSRDDRPLLGYDTPTGLTCPYTTPLDVTLLLGQ</sequence>
<gene>
    <name evidence="1" type="ORF">DSJ38_10330</name>
</gene>
<accession>A0AB73YRA1</accession>
<dbReference type="EMBL" id="QTBD01000142">
    <property type="protein sequence ID" value="REQ52582.1"/>
    <property type="molecule type" value="Genomic_DNA"/>
</dbReference>
<dbReference type="Proteomes" id="UP000256381">
    <property type="component" value="Unassembled WGS sequence"/>
</dbReference>
<evidence type="ECO:0000313" key="2">
    <source>
        <dbReference type="Proteomes" id="UP000256381"/>
    </source>
</evidence>
<evidence type="ECO:0000313" key="1">
    <source>
        <dbReference type="EMBL" id="REQ52582.1"/>
    </source>
</evidence>
<reference evidence="1 2" key="1">
    <citation type="journal article" date="2017" name="N. Engl. J. Med.">
        <title>Transmission of Extensively Drug-Resistant Tuberculosis in South Africa.</title>
        <authorList>
            <person name="Shah N.S."/>
            <person name="Auld S.C."/>
            <person name="Brust J.C."/>
            <person name="Mathema B."/>
            <person name="Ismail N."/>
            <person name="Moodley P."/>
            <person name="Mlisana K."/>
            <person name="Allana S."/>
            <person name="Campbell A."/>
            <person name="Mthiyane T."/>
            <person name="Morris N."/>
            <person name="Mpangase P."/>
            <person name="van der Meulen H."/>
            <person name="Omar S.V."/>
            <person name="Brown T.S."/>
            <person name="Narechania A."/>
            <person name="Shaskina E."/>
            <person name="Kapwata T."/>
            <person name="Kreiswirth B."/>
            <person name="Gandhi N.R."/>
        </authorList>
    </citation>
    <scope>NUCLEOTIDE SEQUENCE [LARGE SCALE GENOMIC DNA]</scope>
    <source>
        <strain evidence="1 2">32301_S10</strain>
    </source>
</reference>
<proteinExistence type="predicted"/>
<protein>
    <submittedName>
        <fullName evidence="1">Uncharacterized protein</fullName>
    </submittedName>
</protein>
<dbReference type="AlphaFoldDB" id="A0AB73YRA1"/>